<dbReference type="AlphaFoldDB" id="A0A7C4RQY4"/>
<comment type="similarity">
    <text evidence="3 6">Belongs to the MoeA family.</text>
</comment>
<dbReference type="Gene3D" id="3.90.105.10">
    <property type="entry name" value="Molybdopterin biosynthesis moea protein, domain 2"/>
    <property type="match status" value="1"/>
</dbReference>
<protein>
    <recommendedName>
        <fullName evidence="6">Molybdopterin molybdenumtransferase</fullName>
        <ecNumber evidence="6">2.10.1.1</ecNumber>
    </recommendedName>
</protein>
<sequence>MEGFFRVWPIDRVLELVSLCDPVETEEVPIEAALNRVLAEDVLAEEDLPGFRRATMDGFAVQASATFGATEANPAYLNLIGSVAMGEVPTISVGAGEAVRISTGGMLPQGADAVIMVEYAEMIDDVLMEVYRSVAPGQNVMMPDEDFRKGEPLVSAGRRLRPQEIGTLAAFGKGAVRVYRKPRVAIVSTGDEVVPIDCRPAPGQIRDVNTYTLAGFVEGTGGMVSRFGLVPDRFDRLLERCLQALDEADMVMLSGGSSVGMRDLTIDVLEAVPESRILLHGIAISPGKPTILATCGSKLIWGLPGQVTSAMVVFLKIVRPFLERLCGLDASSVVRRTVEAVLTRNVASVQGRTDFIRVRLRKETNGWMADPVLGKSGLIHTMMRADGLVEIGMNTEGLEEGARVTVEWFD</sequence>
<reference evidence="8" key="1">
    <citation type="journal article" date="2020" name="mSystems">
        <title>Genome- and Community-Level Interaction Insights into Carbon Utilization and Element Cycling Functions of Hydrothermarchaeota in Hydrothermal Sediment.</title>
        <authorList>
            <person name="Zhou Z."/>
            <person name="Liu Y."/>
            <person name="Xu W."/>
            <person name="Pan J."/>
            <person name="Luo Z.H."/>
            <person name="Li M."/>
        </authorList>
    </citation>
    <scope>NUCLEOTIDE SEQUENCE [LARGE SCALE GENOMIC DNA]</scope>
    <source>
        <strain evidence="8">SpSt-477</strain>
    </source>
</reference>
<keyword evidence="4 6" id="KW-0501">Molybdenum cofactor biosynthesis</keyword>
<comment type="caution">
    <text evidence="8">The sequence shown here is derived from an EMBL/GenBank/DDBJ whole genome shotgun (WGS) entry which is preliminary data.</text>
</comment>
<dbReference type="PANTHER" id="PTHR10192:SF5">
    <property type="entry name" value="GEPHYRIN"/>
    <property type="match status" value="1"/>
</dbReference>
<dbReference type="Pfam" id="PF03454">
    <property type="entry name" value="MoeA_C"/>
    <property type="match status" value="1"/>
</dbReference>
<dbReference type="InterPro" id="IPR036425">
    <property type="entry name" value="MoaB/Mog-like_dom_sf"/>
</dbReference>
<comment type="catalytic activity">
    <reaction evidence="5">
        <text>adenylyl-molybdopterin + molybdate = Mo-molybdopterin + AMP + H(+)</text>
        <dbReference type="Rhea" id="RHEA:35047"/>
        <dbReference type="ChEBI" id="CHEBI:15378"/>
        <dbReference type="ChEBI" id="CHEBI:36264"/>
        <dbReference type="ChEBI" id="CHEBI:62727"/>
        <dbReference type="ChEBI" id="CHEBI:71302"/>
        <dbReference type="ChEBI" id="CHEBI:456215"/>
        <dbReference type="EC" id="2.10.1.1"/>
    </reaction>
</comment>
<evidence type="ECO:0000256" key="2">
    <source>
        <dbReference type="ARBA" id="ARBA00005046"/>
    </source>
</evidence>
<dbReference type="InterPro" id="IPR036135">
    <property type="entry name" value="MoeA_linker/N_sf"/>
</dbReference>
<keyword evidence="6" id="KW-0500">Molybdenum</keyword>
<evidence type="ECO:0000256" key="1">
    <source>
        <dbReference type="ARBA" id="ARBA00002901"/>
    </source>
</evidence>
<comment type="cofactor">
    <cofactor evidence="6">
        <name>Mg(2+)</name>
        <dbReference type="ChEBI" id="CHEBI:18420"/>
    </cofactor>
</comment>
<comment type="function">
    <text evidence="1 6">Catalyzes the insertion of molybdate into adenylated molybdopterin with the concomitant release of AMP.</text>
</comment>
<dbReference type="Gene3D" id="3.40.980.10">
    <property type="entry name" value="MoaB/Mog-like domain"/>
    <property type="match status" value="1"/>
</dbReference>
<dbReference type="EC" id="2.10.1.1" evidence="6"/>
<dbReference type="InterPro" id="IPR038987">
    <property type="entry name" value="MoeA-like"/>
</dbReference>
<dbReference type="NCBIfam" id="NF045515">
    <property type="entry name" value="Glp_gephyrin"/>
    <property type="match status" value="1"/>
</dbReference>
<dbReference type="Gene3D" id="2.40.340.10">
    <property type="entry name" value="MoeA, C-terminal, domain IV"/>
    <property type="match status" value="1"/>
</dbReference>
<dbReference type="NCBIfam" id="TIGR00177">
    <property type="entry name" value="molyb_syn"/>
    <property type="match status" value="1"/>
</dbReference>
<keyword evidence="6" id="KW-0460">Magnesium</keyword>
<dbReference type="GO" id="GO:0005829">
    <property type="term" value="C:cytosol"/>
    <property type="evidence" value="ECO:0007669"/>
    <property type="project" value="TreeGrafter"/>
</dbReference>
<dbReference type="GO" id="GO:0061599">
    <property type="term" value="F:molybdopterin molybdotransferase activity"/>
    <property type="evidence" value="ECO:0007669"/>
    <property type="project" value="UniProtKB-UniRule"/>
</dbReference>
<dbReference type="InterPro" id="IPR001453">
    <property type="entry name" value="MoaB/Mog_dom"/>
</dbReference>
<gene>
    <name evidence="8" type="ORF">ENS29_03150</name>
</gene>
<dbReference type="PANTHER" id="PTHR10192">
    <property type="entry name" value="MOLYBDOPTERIN BIOSYNTHESIS PROTEIN"/>
    <property type="match status" value="1"/>
</dbReference>
<feature type="domain" description="MoaB/Mog" evidence="7">
    <location>
        <begin position="185"/>
        <end position="324"/>
    </location>
</feature>
<dbReference type="EMBL" id="DSUH01000068">
    <property type="protein sequence ID" value="HGU31836.1"/>
    <property type="molecule type" value="Genomic_DNA"/>
</dbReference>
<dbReference type="Pfam" id="PF03453">
    <property type="entry name" value="MoeA_N"/>
    <property type="match status" value="1"/>
</dbReference>
<dbReference type="SUPFAM" id="SSF53218">
    <property type="entry name" value="Molybdenum cofactor biosynthesis proteins"/>
    <property type="match status" value="1"/>
</dbReference>
<keyword evidence="6 8" id="KW-0808">Transferase</keyword>
<accession>A0A7C4RQY4</accession>
<evidence type="ECO:0000256" key="5">
    <source>
        <dbReference type="ARBA" id="ARBA00047317"/>
    </source>
</evidence>
<evidence type="ECO:0000313" key="8">
    <source>
        <dbReference type="EMBL" id="HGU31836.1"/>
    </source>
</evidence>
<dbReference type="Pfam" id="PF00994">
    <property type="entry name" value="MoCF_biosynth"/>
    <property type="match status" value="1"/>
</dbReference>
<dbReference type="SUPFAM" id="SSF63882">
    <property type="entry name" value="MoeA N-terminal region -like"/>
    <property type="match status" value="1"/>
</dbReference>
<dbReference type="InterPro" id="IPR036688">
    <property type="entry name" value="MoeA_C_domain_IV_sf"/>
</dbReference>
<dbReference type="GO" id="GO:0006777">
    <property type="term" value="P:Mo-molybdopterin cofactor biosynthetic process"/>
    <property type="evidence" value="ECO:0007669"/>
    <property type="project" value="UniProtKB-UniRule"/>
</dbReference>
<comment type="pathway">
    <text evidence="2 6">Cofactor biosynthesis; molybdopterin biosynthesis.</text>
</comment>
<proteinExistence type="inferred from homology"/>
<evidence type="ECO:0000256" key="6">
    <source>
        <dbReference type="RuleBase" id="RU365090"/>
    </source>
</evidence>
<dbReference type="Gene3D" id="2.170.190.11">
    <property type="entry name" value="Molybdopterin biosynthesis moea protein, domain 3"/>
    <property type="match status" value="1"/>
</dbReference>
<organism evidence="8">
    <name type="scientific">Desulfatirhabdium butyrativorans</name>
    <dbReference type="NCBI Taxonomy" id="340467"/>
    <lineage>
        <taxon>Bacteria</taxon>
        <taxon>Pseudomonadati</taxon>
        <taxon>Thermodesulfobacteriota</taxon>
        <taxon>Desulfobacteria</taxon>
        <taxon>Desulfobacterales</taxon>
        <taxon>Desulfatirhabdiaceae</taxon>
        <taxon>Desulfatirhabdium</taxon>
    </lineage>
</organism>
<dbReference type="UniPathway" id="UPA00344"/>
<evidence type="ECO:0000259" key="7">
    <source>
        <dbReference type="SMART" id="SM00852"/>
    </source>
</evidence>
<dbReference type="InterPro" id="IPR005110">
    <property type="entry name" value="MoeA_linker/N"/>
</dbReference>
<dbReference type="SMART" id="SM00852">
    <property type="entry name" value="MoCF_biosynth"/>
    <property type="match status" value="1"/>
</dbReference>
<dbReference type="SUPFAM" id="SSF63867">
    <property type="entry name" value="MoeA C-terminal domain-like"/>
    <property type="match status" value="1"/>
</dbReference>
<keyword evidence="6" id="KW-0479">Metal-binding</keyword>
<evidence type="ECO:0000256" key="4">
    <source>
        <dbReference type="ARBA" id="ARBA00023150"/>
    </source>
</evidence>
<name>A0A7C4RQY4_9BACT</name>
<dbReference type="GO" id="GO:0046872">
    <property type="term" value="F:metal ion binding"/>
    <property type="evidence" value="ECO:0007669"/>
    <property type="project" value="UniProtKB-UniRule"/>
</dbReference>
<dbReference type="InterPro" id="IPR005111">
    <property type="entry name" value="MoeA_C_domain_IV"/>
</dbReference>
<dbReference type="CDD" id="cd00887">
    <property type="entry name" value="MoeA"/>
    <property type="match status" value="1"/>
</dbReference>
<evidence type="ECO:0000256" key="3">
    <source>
        <dbReference type="ARBA" id="ARBA00010763"/>
    </source>
</evidence>